<dbReference type="EMBL" id="NTQT01000005">
    <property type="protein sequence ID" value="PFC77357.1"/>
    <property type="molecule type" value="Genomic_DNA"/>
</dbReference>
<name>A0A2A8Y9G6_BACCE</name>
<sequence length="62" mass="7292">MGRIKVFTLYFTLSSQMIHDNFSSSGTYVNIFYDIITIDFKNVSSIYEGSYYCIRSLEVREK</sequence>
<accession>A0A2A8Y9G6</accession>
<evidence type="ECO:0000313" key="2">
    <source>
        <dbReference type="Proteomes" id="UP000220226"/>
    </source>
</evidence>
<dbReference type="Proteomes" id="UP000220226">
    <property type="component" value="Unassembled WGS sequence"/>
</dbReference>
<evidence type="ECO:0000313" key="1">
    <source>
        <dbReference type="EMBL" id="PFC77357.1"/>
    </source>
</evidence>
<proteinExistence type="predicted"/>
<comment type="caution">
    <text evidence="1">The sequence shown here is derived from an EMBL/GenBank/DDBJ whole genome shotgun (WGS) entry which is preliminary data.</text>
</comment>
<reference evidence="1 2" key="1">
    <citation type="submission" date="2017-09" db="EMBL/GenBank/DDBJ databases">
        <title>Large-scale bioinformatics analysis of Bacillus genomes uncovers conserved roles of natural products in bacterial physiology.</title>
        <authorList>
            <consortium name="Agbiome Team Llc"/>
            <person name="Bleich R.M."/>
            <person name="Grubbs K.J."/>
            <person name="Santa Maria K.C."/>
            <person name="Allen S.E."/>
            <person name="Farag S."/>
            <person name="Shank E.A."/>
            <person name="Bowers A."/>
        </authorList>
    </citation>
    <scope>NUCLEOTIDE SEQUENCE [LARGE SCALE GENOMIC DNA]</scope>
    <source>
        <strain evidence="1 2">AFS025165</strain>
    </source>
</reference>
<gene>
    <name evidence="1" type="ORF">CN290_03255</name>
</gene>
<protein>
    <submittedName>
        <fullName evidence="1">Uncharacterized protein</fullName>
    </submittedName>
</protein>
<organism evidence="1 2">
    <name type="scientific">Bacillus cereus</name>
    <dbReference type="NCBI Taxonomy" id="1396"/>
    <lineage>
        <taxon>Bacteria</taxon>
        <taxon>Bacillati</taxon>
        <taxon>Bacillota</taxon>
        <taxon>Bacilli</taxon>
        <taxon>Bacillales</taxon>
        <taxon>Bacillaceae</taxon>
        <taxon>Bacillus</taxon>
        <taxon>Bacillus cereus group</taxon>
    </lineage>
</organism>
<dbReference type="AlphaFoldDB" id="A0A2A8Y9G6"/>